<accession>Q7M2N3</accession>
<dbReference type="PIR" id="A40432">
    <property type="entry name" value="A40432"/>
</dbReference>
<evidence type="ECO:0000313" key="1">
    <source>
        <dbReference type="PIR" id="A40432"/>
    </source>
</evidence>
<name>Q7M2N3_BOVIN</name>
<sequence length="45" mass="5087">LGEHENAIKGLGQDYANESEEVRQFRRLFAGTQELDVQVQANLPD</sequence>
<reference evidence="1" key="1">
    <citation type="journal article" date="1991" name="J. Biol. Chem.">
        <title>Binding of calpain fragments to calpastatin.</title>
        <authorList>
            <person name="Nishimura T."/>
            <person name="Goll D.E."/>
        </authorList>
    </citation>
    <scope>PROTEIN SEQUENCE</scope>
</reference>
<proteinExistence type="evidence at protein level"/>
<dbReference type="EC" id="3.4.22.17" evidence="1"/>
<organism evidence="1">
    <name type="scientific">Bos taurus</name>
    <name type="common">Bovine</name>
    <dbReference type="NCBI Taxonomy" id="9913"/>
    <lineage>
        <taxon>Eukaryota</taxon>
        <taxon>Metazoa</taxon>
        <taxon>Chordata</taxon>
        <taxon>Craniata</taxon>
        <taxon>Vertebrata</taxon>
        <taxon>Euteleostomi</taxon>
        <taxon>Mammalia</taxon>
        <taxon>Eutheria</taxon>
        <taxon>Laurasiatheria</taxon>
        <taxon>Artiodactyla</taxon>
        <taxon>Ruminantia</taxon>
        <taxon>Pecora</taxon>
        <taxon>Bovidae</taxon>
        <taxon>Bovinae</taxon>
        <taxon>Bos</taxon>
    </lineage>
</organism>
<protein>
    <submittedName>
        <fullName evidence="1">Calpain I heavy chain</fullName>
        <ecNumber evidence="1">3.4.22.17</ecNumber>
    </submittedName>
</protein>
<feature type="non-terminal residue" evidence="1">
    <location>
        <position position="1"/>
    </location>
</feature>
<feature type="non-terminal residue" evidence="1">
    <location>
        <position position="45"/>
    </location>
</feature>
<keyword id="KW-0903">Direct protein sequencing</keyword>
<dbReference type="AlphaFoldDB" id="Q7M2N3"/>